<dbReference type="PANTHER" id="PTHR43094">
    <property type="entry name" value="AMINOTRANSFERASE"/>
    <property type="match status" value="1"/>
</dbReference>
<keyword evidence="2 6" id="KW-0032">Aminotransferase</keyword>
<keyword evidence="3 6" id="KW-0808">Transferase</keyword>
<gene>
    <name evidence="6" type="ORF">SAMN05192533_10514</name>
</gene>
<evidence type="ECO:0000256" key="5">
    <source>
        <dbReference type="RuleBase" id="RU003560"/>
    </source>
</evidence>
<dbReference type="Pfam" id="PF00202">
    <property type="entry name" value="Aminotran_3"/>
    <property type="match status" value="1"/>
</dbReference>
<dbReference type="GO" id="GO:0030170">
    <property type="term" value="F:pyridoxal phosphate binding"/>
    <property type="evidence" value="ECO:0007669"/>
    <property type="project" value="InterPro"/>
</dbReference>
<dbReference type="RefSeq" id="WP_090743596.1">
    <property type="nucleotide sequence ID" value="NZ_FOBW01000005.1"/>
</dbReference>
<dbReference type="GO" id="GO:0008483">
    <property type="term" value="F:transaminase activity"/>
    <property type="evidence" value="ECO:0007669"/>
    <property type="project" value="UniProtKB-KW"/>
</dbReference>
<dbReference type="InterPro" id="IPR015424">
    <property type="entry name" value="PyrdxlP-dep_Trfase"/>
</dbReference>
<dbReference type="OrthoDB" id="9807885at2"/>
<dbReference type="Gene3D" id="3.40.640.10">
    <property type="entry name" value="Type I PLP-dependent aspartate aminotransferase-like (Major domain)"/>
    <property type="match status" value="1"/>
</dbReference>
<accession>A0A1H8AI06</accession>
<dbReference type="PROSITE" id="PS00600">
    <property type="entry name" value="AA_TRANSFER_CLASS_3"/>
    <property type="match status" value="1"/>
</dbReference>
<evidence type="ECO:0000313" key="7">
    <source>
        <dbReference type="Proteomes" id="UP000198553"/>
    </source>
</evidence>
<proteinExistence type="inferred from homology"/>
<name>A0A1H8AI06_9BACI</name>
<evidence type="ECO:0000256" key="1">
    <source>
        <dbReference type="ARBA" id="ARBA00008954"/>
    </source>
</evidence>
<dbReference type="InterPro" id="IPR005814">
    <property type="entry name" value="Aminotrans_3"/>
</dbReference>
<protein>
    <submittedName>
        <fullName evidence="6">Adenosylmethionine-8-amino-7-oxononanoate aminotransferase</fullName>
    </submittedName>
</protein>
<dbReference type="Gene3D" id="3.90.1150.10">
    <property type="entry name" value="Aspartate Aminotransferase, domain 1"/>
    <property type="match status" value="1"/>
</dbReference>
<dbReference type="InterPro" id="IPR015422">
    <property type="entry name" value="PyrdxlP-dep_Trfase_small"/>
</dbReference>
<dbReference type="CDD" id="cd00610">
    <property type="entry name" value="OAT_like"/>
    <property type="match status" value="1"/>
</dbReference>
<dbReference type="FunFam" id="3.40.640.10:FF:000014">
    <property type="entry name" value="Adenosylmethionine-8-amino-7-oxononanoate aminotransferase, probable"/>
    <property type="match status" value="1"/>
</dbReference>
<dbReference type="STRING" id="930146.SAMN05192533_10514"/>
<keyword evidence="7" id="KW-1185">Reference proteome</keyword>
<dbReference type="SUPFAM" id="SSF53383">
    <property type="entry name" value="PLP-dependent transferases"/>
    <property type="match status" value="1"/>
</dbReference>
<dbReference type="AlphaFoldDB" id="A0A1H8AI06"/>
<dbReference type="PIRSF" id="PIRSF000521">
    <property type="entry name" value="Transaminase_4ab_Lys_Orn"/>
    <property type="match status" value="1"/>
</dbReference>
<dbReference type="PANTHER" id="PTHR43094:SF1">
    <property type="entry name" value="AMINOTRANSFERASE CLASS-III"/>
    <property type="match status" value="1"/>
</dbReference>
<evidence type="ECO:0000256" key="3">
    <source>
        <dbReference type="ARBA" id="ARBA00022679"/>
    </source>
</evidence>
<evidence type="ECO:0000256" key="4">
    <source>
        <dbReference type="ARBA" id="ARBA00022898"/>
    </source>
</evidence>
<reference evidence="7" key="1">
    <citation type="submission" date="2016-10" db="EMBL/GenBank/DDBJ databases">
        <authorList>
            <person name="Varghese N."/>
            <person name="Submissions S."/>
        </authorList>
    </citation>
    <scope>NUCLEOTIDE SEQUENCE [LARGE SCALE GENOMIC DNA]</scope>
    <source>
        <strain evidence="7">B48,IBRC-M 10115,DSM 25386,CECT 8001</strain>
    </source>
</reference>
<dbReference type="NCBIfam" id="NF005812">
    <property type="entry name" value="PRK07678.1"/>
    <property type="match status" value="1"/>
</dbReference>
<evidence type="ECO:0000256" key="2">
    <source>
        <dbReference type="ARBA" id="ARBA00022576"/>
    </source>
</evidence>
<dbReference type="InterPro" id="IPR049704">
    <property type="entry name" value="Aminotrans_3_PPA_site"/>
</dbReference>
<dbReference type="Proteomes" id="UP000198553">
    <property type="component" value="Unassembled WGS sequence"/>
</dbReference>
<evidence type="ECO:0000313" key="6">
    <source>
        <dbReference type="EMBL" id="SEM70126.1"/>
    </source>
</evidence>
<organism evidence="6 7">
    <name type="scientific">Mesobacillus persicus</name>
    <dbReference type="NCBI Taxonomy" id="930146"/>
    <lineage>
        <taxon>Bacteria</taxon>
        <taxon>Bacillati</taxon>
        <taxon>Bacillota</taxon>
        <taxon>Bacilli</taxon>
        <taxon>Bacillales</taxon>
        <taxon>Bacillaceae</taxon>
        <taxon>Mesobacillus</taxon>
    </lineage>
</organism>
<sequence>MQEVQTENKTLVQKDKEHLWHSMSRFNANANPTIATKGEGSWFTDMEGNKYLDGVSGLWCLNLGHGRKEIAQAAYDQMVNVSYFPLTQSHVPAIELSAKLSSLLKGSYTTYFSNSGSEANEVAFKIARQYHAQNGNPGKYKFISRYRAYHGSTIGALSATAQANRKGKYGPSASGFLHVPPPYSYRSTFESDLAAAEYIKEVITWEGADTVAGIILEPFISGGGVLIPSKEYLTRVAEICKENDVLLIVDEVVSGFGRTGEMFGFMHSAGVQPDIVTMAKGLTSGYMPLGATAVQSYIYEKFKGEGDKQHFRHVSTFGGHPAACAVALKNIEIIENEGIVERVSQLGRSVLNELQDLETLDCVGEVRGVGFLFGIELVADKQTKAPAAEEFSGKVIAKCKEKGLIIGRNGDTIPGYQNVLILAPPLSSTDEDLRFLVDTVKTVIEECESQTV</sequence>
<dbReference type="InterPro" id="IPR015421">
    <property type="entry name" value="PyrdxlP-dep_Trfase_major"/>
</dbReference>
<dbReference type="EMBL" id="FOBW01000005">
    <property type="protein sequence ID" value="SEM70126.1"/>
    <property type="molecule type" value="Genomic_DNA"/>
</dbReference>
<keyword evidence="4 5" id="KW-0663">Pyridoxal phosphate</keyword>
<comment type="similarity">
    <text evidence="1 5">Belongs to the class-III pyridoxal-phosphate-dependent aminotransferase family.</text>
</comment>